<feature type="region of interest" description="Disordered" evidence="1">
    <location>
        <begin position="1"/>
        <end position="39"/>
    </location>
</feature>
<dbReference type="AlphaFoldDB" id="A0A1X0JIT5"/>
<evidence type="ECO:0000313" key="2">
    <source>
        <dbReference type="EMBL" id="ORB62782.1"/>
    </source>
</evidence>
<evidence type="ECO:0008006" key="4">
    <source>
        <dbReference type="Google" id="ProtNLM"/>
    </source>
</evidence>
<dbReference type="OrthoDB" id="3259391at2"/>
<name>A0A1X0JIT5_9MYCO</name>
<keyword evidence="3" id="KW-1185">Reference proteome</keyword>
<organism evidence="2 3">
    <name type="scientific">Mycolicibacterium tusciae</name>
    <dbReference type="NCBI Taxonomy" id="75922"/>
    <lineage>
        <taxon>Bacteria</taxon>
        <taxon>Bacillati</taxon>
        <taxon>Actinomycetota</taxon>
        <taxon>Actinomycetes</taxon>
        <taxon>Mycobacteriales</taxon>
        <taxon>Mycobacteriaceae</taxon>
        <taxon>Mycolicibacterium</taxon>
    </lineage>
</organism>
<protein>
    <recommendedName>
        <fullName evidence="4">Antitoxin Xre/MbcA/ParS-like toxin-binding domain-containing protein</fullName>
    </recommendedName>
</protein>
<comment type="caution">
    <text evidence="2">The sequence shown here is derived from an EMBL/GenBank/DDBJ whole genome shotgun (WGS) entry which is preliminary data.</text>
</comment>
<gene>
    <name evidence="2" type="ORF">BST47_22585</name>
</gene>
<evidence type="ECO:0000256" key="1">
    <source>
        <dbReference type="SAM" id="MobiDB-lite"/>
    </source>
</evidence>
<accession>A0A1X0JIT5</accession>
<dbReference type="RefSeq" id="WP_083127894.1">
    <property type="nucleotide sequence ID" value="NZ_MVIM01000014.1"/>
</dbReference>
<sequence length="99" mass="10658">MLDAAGFTAEGSDERGGKPRPQNMQPAARDDAQAPGLDRLLESLPADWHPVSIAGFLRSPHPDIAIDGRPATPLEWLEYSGGDISQVLKLAEIAEWAAR</sequence>
<evidence type="ECO:0000313" key="3">
    <source>
        <dbReference type="Proteomes" id="UP000192411"/>
    </source>
</evidence>
<dbReference type="EMBL" id="MVIM01000014">
    <property type="protein sequence ID" value="ORB62782.1"/>
    <property type="molecule type" value="Genomic_DNA"/>
</dbReference>
<reference evidence="2 3" key="1">
    <citation type="submission" date="2017-02" db="EMBL/GenBank/DDBJ databases">
        <title>The new phylogeny of genus Mycobacterium.</title>
        <authorList>
            <person name="Tortoli E."/>
            <person name="Trovato A."/>
            <person name="Cirillo D.M."/>
        </authorList>
    </citation>
    <scope>NUCLEOTIDE SEQUENCE [LARGE SCALE GENOMIC DNA]</scope>
    <source>
        <strain evidence="2 3">DSM 44338</strain>
    </source>
</reference>
<dbReference type="Proteomes" id="UP000192411">
    <property type="component" value="Unassembled WGS sequence"/>
</dbReference>
<proteinExistence type="predicted"/>